<dbReference type="EMBL" id="VKLS01000286">
    <property type="protein sequence ID" value="TSB36058.1"/>
    <property type="molecule type" value="Genomic_DNA"/>
</dbReference>
<accession>A0A553Z3J2</accession>
<name>A0A553Z3J2_9ACTN</name>
<dbReference type="AlphaFoldDB" id="A0A553Z3J2"/>
<dbReference type="Proteomes" id="UP000320888">
    <property type="component" value="Unassembled WGS sequence"/>
</dbReference>
<comment type="caution">
    <text evidence="1">The sequence shown here is derived from an EMBL/GenBank/DDBJ whole genome shotgun (WGS) entry which is preliminary data.</text>
</comment>
<reference evidence="1 2" key="1">
    <citation type="submission" date="2019-07" db="EMBL/GenBank/DDBJ databases">
        <title>Draft genome for Streptomyces benahoarensis MZ03-48.</title>
        <authorList>
            <person name="Gonzalez-Pimentel J.L."/>
        </authorList>
    </citation>
    <scope>NUCLEOTIDE SEQUENCE [LARGE SCALE GENOMIC DNA]</scope>
    <source>
        <strain evidence="1 2">MZ03-48</strain>
    </source>
</reference>
<dbReference type="OrthoDB" id="3577809at2"/>
<keyword evidence="2" id="KW-1185">Reference proteome</keyword>
<sequence>MKLKQLASSCEDGPCPTVWAVEGTGDILVQGFIVDDAEALVAMQLPSTETAVRIPADLLRKVARDHLN</sequence>
<organism evidence="1 2">
    <name type="scientific">Streptomyces benahoarensis</name>
    <dbReference type="NCBI Taxonomy" id="2595054"/>
    <lineage>
        <taxon>Bacteria</taxon>
        <taxon>Bacillati</taxon>
        <taxon>Actinomycetota</taxon>
        <taxon>Actinomycetes</taxon>
        <taxon>Kitasatosporales</taxon>
        <taxon>Streptomycetaceae</taxon>
        <taxon>Streptomyces</taxon>
    </lineage>
</organism>
<evidence type="ECO:0000313" key="1">
    <source>
        <dbReference type="EMBL" id="TSB36058.1"/>
    </source>
</evidence>
<protein>
    <submittedName>
        <fullName evidence="1">Uncharacterized protein</fullName>
    </submittedName>
</protein>
<proteinExistence type="predicted"/>
<gene>
    <name evidence="1" type="ORF">FNZ23_20195</name>
</gene>
<evidence type="ECO:0000313" key="2">
    <source>
        <dbReference type="Proteomes" id="UP000320888"/>
    </source>
</evidence>